<comment type="caution">
    <text evidence="1">The sequence shown here is derived from an EMBL/GenBank/DDBJ whole genome shotgun (WGS) entry which is preliminary data.</text>
</comment>
<dbReference type="EMBL" id="JAWDGP010003665">
    <property type="protein sequence ID" value="KAK3771961.1"/>
    <property type="molecule type" value="Genomic_DNA"/>
</dbReference>
<organism evidence="1 2">
    <name type="scientific">Elysia crispata</name>
    <name type="common">lettuce slug</name>
    <dbReference type="NCBI Taxonomy" id="231223"/>
    <lineage>
        <taxon>Eukaryota</taxon>
        <taxon>Metazoa</taxon>
        <taxon>Spiralia</taxon>
        <taxon>Lophotrochozoa</taxon>
        <taxon>Mollusca</taxon>
        <taxon>Gastropoda</taxon>
        <taxon>Heterobranchia</taxon>
        <taxon>Euthyneura</taxon>
        <taxon>Panpulmonata</taxon>
        <taxon>Sacoglossa</taxon>
        <taxon>Placobranchoidea</taxon>
        <taxon>Plakobranchidae</taxon>
        <taxon>Elysia</taxon>
    </lineage>
</organism>
<reference evidence="1" key="1">
    <citation type="journal article" date="2023" name="G3 (Bethesda)">
        <title>A reference genome for the long-term kleptoplast-retaining sea slug Elysia crispata morphotype clarki.</title>
        <authorList>
            <person name="Eastman K.E."/>
            <person name="Pendleton A.L."/>
            <person name="Shaikh M.A."/>
            <person name="Suttiyut T."/>
            <person name="Ogas R."/>
            <person name="Tomko P."/>
            <person name="Gavelis G."/>
            <person name="Widhalm J.R."/>
            <person name="Wisecaver J.H."/>
        </authorList>
    </citation>
    <scope>NUCLEOTIDE SEQUENCE</scope>
    <source>
        <strain evidence="1">ECLA1</strain>
    </source>
</reference>
<dbReference type="AlphaFoldDB" id="A0AAE1DIL5"/>
<keyword evidence="2" id="KW-1185">Reference proteome</keyword>
<accession>A0AAE1DIL5</accession>
<dbReference type="Proteomes" id="UP001283361">
    <property type="component" value="Unassembled WGS sequence"/>
</dbReference>
<gene>
    <name evidence="1" type="ORF">RRG08_011874</name>
</gene>
<evidence type="ECO:0000313" key="2">
    <source>
        <dbReference type="Proteomes" id="UP001283361"/>
    </source>
</evidence>
<evidence type="ECO:0000313" key="1">
    <source>
        <dbReference type="EMBL" id="KAK3771961.1"/>
    </source>
</evidence>
<proteinExistence type="predicted"/>
<sequence length="88" mass="9918">MNGQLFRIPTSDWLTAEAGWRAAWPGVCFLVQTLHSDQKYKLCWLKVLSGTMTTAPRYESGSATLSTLFSTSDQWGKLNQRRLTHVGL</sequence>
<name>A0AAE1DIL5_9GAST</name>
<protein>
    <submittedName>
        <fullName evidence="1">Uncharacterized protein</fullName>
    </submittedName>
</protein>